<dbReference type="InterPro" id="IPR011640">
    <property type="entry name" value="Fe2_transport_prot_B_C"/>
</dbReference>
<evidence type="ECO:0000256" key="13">
    <source>
        <dbReference type="NCBIfam" id="TIGR00437"/>
    </source>
</evidence>
<keyword evidence="8 16" id="KW-1133">Transmembrane helix</keyword>
<keyword evidence="11 14" id="KW-0342">GTP-binding</keyword>
<dbReference type="NCBIfam" id="TIGR00231">
    <property type="entry name" value="small_GTP"/>
    <property type="match status" value="1"/>
</dbReference>
<keyword evidence="19" id="KW-1185">Reference proteome</keyword>
<keyword evidence="5" id="KW-0997">Cell inner membrane</keyword>
<evidence type="ECO:0000256" key="5">
    <source>
        <dbReference type="ARBA" id="ARBA00022519"/>
    </source>
</evidence>
<dbReference type="GO" id="GO:0046872">
    <property type="term" value="F:metal ion binding"/>
    <property type="evidence" value="ECO:0007669"/>
    <property type="project" value="UniProtKB-KW"/>
</dbReference>
<dbReference type="Pfam" id="PF07670">
    <property type="entry name" value="Gate"/>
    <property type="match status" value="2"/>
</dbReference>
<dbReference type="GO" id="GO:0015093">
    <property type="term" value="F:ferrous iron transmembrane transporter activity"/>
    <property type="evidence" value="ECO:0007669"/>
    <property type="project" value="UniProtKB-UniRule"/>
</dbReference>
<dbReference type="InterPro" id="IPR006073">
    <property type="entry name" value="GTP-bd"/>
</dbReference>
<evidence type="ECO:0000256" key="3">
    <source>
        <dbReference type="ARBA" id="ARBA00022475"/>
    </source>
</evidence>
<proteinExistence type="inferred from homology"/>
<dbReference type="RefSeq" id="WP_072905637.1">
    <property type="nucleotide sequence ID" value="NZ_FQZT01000002.1"/>
</dbReference>
<feature type="transmembrane region" description="Helical" evidence="16">
    <location>
        <begin position="431"/>
        <end position="450"/>
    </location>
</feature>
<dbReference type="PRINTS" id="PR00326">
    <property type="entry name" value="GTP1OBG"/>
</dbReference>
<protein>
    <recommendedName>
        <fullName evidence="13 16">Ferrous iron transport protein B</fullName>
    </recommendedName>
</protein>
<feature type="binding site" evidence="14">
    <location>
        <begin position="116"/>
        <end position="119"/>
    </location>
    <ligand>
        <name>GTP</name>
        <dbReference type="ChEBI" id="CHEBI:37565"/>
        <label>4</label>
    </ligand>
</feature>
<dbReference type="Pfam" id="PF17910">
    <property type="entry name" value="FeoB_Cyto"/>
    <property type="match status" value="1"/>
</dbReference>
<dbReference type="InterPro" id="IPR041069">
    <property type="entry name" value="FeoB_Cyto"/>
</dbReference>
<evidence type="ECO:0000256" key="15">
    <source>
        <dbReference type="PIRSR" id="PIRSR603373-2"/>
    </source>
</evidence>
<dbReference type="Pfam" id="PF02421">
    <property type="entry name" value="FeoB_N"/>
    <property type="match status" value="1"/>
</dbReference>
<evidence type="ECO:0000256" key="8">
    <source>
        <dbReference type="ARBA" id="ARBA00022989"/>
    </source>
</evidence>
<sequence>MNKLKIAVAGNPNCGKTTLFNELTGARQMVGNWPGVTVDRITGLYSFEGHDFELVDIPGIYALSAHSSDERVARDYLLSDDYDLIVNVIDAANIERNLYLTTQLLEIRAPMILVLNKIDVAKARQISIDADELANRLGIPVIPISAAKRSGLQQLKKAIHQSAEEQPLPNIDISYPPAIKTAKNRISARLKDLAEERNWQPEWLALKLLEDDCEFSVLLDKSTAALVAAEQMQITELMDEDADISIADARYNFIHWLTKESVKHKTKVGKTITDKIDNVVLNRVFGIPIFLLMMYLTFMFTINVGGAFIDFFDIATGAIFVDGMSELLGGLGSPDWLIGILATGIGGGIQTVSTFIPPIAFMFFALAILEGSGYMARAAFVMDRFMRTLGLPGKAFVPMLVGFGCNVPAIMATRTLENQRDRTLTIMMNPFMSCGARLPVYALFAAAFFPVGGQNIVFLLYLAGIAFAVLTGLILKHTLLRGNITPFVMELPPYHVPTLKSVLLRTWDRLKSFLLKASRFLIPLVALLALLNTMSIDGSIGHDDSKDSLLASVSRTITPIFAPMGISQDNWPATVGIFTGIFAKEAVVGTLDAIYLQNETAAANEETANFNLPATLQEAVATIPENLAGVVGSLSDPLGLGIGDTSNRTAAAEEQDVNSSIFGTMGALFDGKVGAIAYMLFILMYFPCVAAMSAVYRETNRRWTAFLASWTTGLAYISATSFYQLATFAEHPTFSSLWLVGCLLFSAATIAIMRYLGGERKVTGIVLPAKN</sequence>
<keyword evidence="10" id="KW-0406">Ion transport</keyword>
<comment type="similarity">
    <text evidence="16">Belongs to the TRAFAC class TrmE-Era-EngA-EngB-Septin-like GTPase superfamily. FeoB GTPase (TC 9.A.8) family.</text>
</comment>
<comment type="subcellular location">
    <subcellularLocation>
        <location evidence="1 16">Cell inner membrane</location>
        <topology evidence="1 16">Multi-pass membrane protein</topology>
    </subcellularLocation>
</comment>
<dbReference type="InterPro" id="IPR027417">
    <property type="entry name" value="P-loop_NTPase"/>
</dbReference>
<feature type="binding site" evidence="15">
    <location>
        <position position="24"/>
    </location>
    <ligand>
        <name>Mg(2+)</name>
        <dbReference type="ChEBI" id="CHEBI:18420"/>
        <label>2</label>
    </ligand>
</feature>
<dbReference type="InterPro" id="IPR011642">
    <property type="entry name" value="Gate_dom"/>
</dbReference>
<comment type="function">
    <text evidence="16">Probable transporter of a GTP-driven Fe(2+) uptake system.</text>
</comment>
<dbReference type="InterPro" id="IPR030389">
    <property type="entry name" value="G_FEOB_dom"/>
</dbReference>
<gene>
    <name evidence="18" type="ORF">SAMN02745165_00708</name>
</gene>
<dbReference type="EMBL" id="FQZT01000002">
    <property type="protein sequence ID" value="SHI73423.1"/>
    <property type="molecule type" value="Genomic_DNA"/>
</dbReference>
<feature type="binding site" evidence="15">
    <location>
        <position position="21"/>
    </location>
    <ligand>
        <name>Mg(2+)</name>
        <dbReference type="ChEBI" id="CHEBI:18420"/>
        <label>2</label>
    </ligand>
</feature>
<evidence type="ECO:0000256" key="14">
    <source>
        <dbReference type="PIRSR" id="PIRSR603373-1"/>
    </source>
</evidence>
<evidence type="ECO:0000313" key="18">
    <source>
        <dbReference type="EMBL" id="SHI73423.1"/>
    </source>
</evidence>
<evidence type="ECO:0000256" key="10">
    <source>
        <dbReference type="ARBA" id="ARBA00023065"/>
    </source>
</evidence>
<keyword evidence="6 16" id="KW-0812">Transmembrane</keyword>
<feature type="binding site" evidence="15">
    <location>
        <position position="25"/>
    </location>
    <ligand>
        <name>Mg(2+)</name>
        <dbReference type="ChEBI" id="CHEBI:18420"/>
        <label>2</label>
    </ligand>
</feature>
<feature type="binding site" evidence="14">
    <location>
        <begin position="10"/>
        <end position="17"/>
    </location>
    <ligand>
        <name>GTP</name>
        <dbReference type="ChEBI" id="CHEBI:37565"/>
        <label>1</label>
    </ligand>
</feature>
<organism evidence="18 19">
    <name type="scientific">Malonomonas rubra DSM 5091</name>
    <dbReference type="NCBI Taxonomy" id="1122189"/>
    <lineage>
        <taxon>Bacteria</taxon>
        <taxon>Pseudomonadati</taxon>
        <taxon>Thermodesulfobacteriota</taxon>
        <taxon>Desulfuromonadia</taxon>
        <taxon>Desulfuromonadales</taxon>
        <taxon>Geopsychrobacteraceae</taxon>
        <taxon>Malonomonas</taxon>
    </lineage>
</organism>
<feature type="binding site" evidence="14">
    <location>
        <begin position="145"/>
        <end position="147"/>
    </location>
    <ligand>
        <name>GTP</name>
        <dbReference type="ChEBI" id="CHEBI:37565"/>
        <label>5</label>
    </ligand>
</feature>
<dbReference type="PANTHER" id="PTHR43185:SF1">
    <property type="entry name" value="FE(2+) TRANSPORTER FEOB"/>
    <property type="match status" value="1"/>
</dbReference>
<feature type="domain" description="FeoB-type G" evidence="17">
    <location>
        <begin position="3"/>
        <end position="165"/>
    </location>
</feature>
<dbReference type="AlphaFoldDB" id="A0A1M6DJW7"/>
<dbReference type="Gene3D" id="3.40.50.300">
    <property type="entry name" value="P-loop containing nucleotide triphosphate hydrolases"/>
    <property type="match status" value="1"/>
</dbReference>
<keyword evidence="2 16" id="KW-0813">Transport</keyword>
<feature type="transmembrane region" description="Helical" evidence="16">
    <location>
        <begin position="456"/>
        <end position="475"/>
    </location>
</feature>
<reference evidence="18 19" key="1">
    <citation type="submission" date="2016-11" db="EMBL/GenBank/DDBJ databases">
        <authorList>
            <person name="Jaros S."/>
            <person name="Januszkiewicz K."/>
            <person name="Wedrychowicz H."/>
        </authorList>
    </citation>
    <scope>NUCLEOTIDE SEQUENCE [LARGE SCALE GENOMIC DNA]</scope>
    <source>
        <strain evidence="18 19">DSM 5091</strain>
    </source>
</reference>
<dbReference type="PANTHER" id="PTHR43185">
    <property type="entry name" value="FERROUS IRON TRANSPORT PROTEIN B"/>
    <property type="match status" value="1"/>
</dbReference>
<dbReference type="SUPFAM" id="SSF52540">
    <property type="entry name" value="P-loop containing nucleoside triphosphate hydrolases"/>
    <property type="match status" value="1"/>
</dbReference>
<dbReference type="OrthoDB" id="9809127at2"/>
<dbReference type="GO" id="GO:0005525">
    <property type="term" value="F:GTP binding"/>
    <property type="evidence" value="ECO:0007669"/>
    <property type="project" value="UniProtKB-KW"/>
</dbReference>
<feature type="transmembrane region" description="Helical" evidence="16">
    <location>
        <begin position="675"/>
        <end position="696"/>
    </location>
</feature>
<feature type="transmembrane region" description="Helical" evidence="16">
    <location>
        <begin position="737"/>
        <end position="756"/>
    </location>
</feature>
<dbReference type="InterPro" id="IPR005225">
    <property type="entry name" value="Small_GTP-bd"/>
</dbReference>
<keyword evidence="3" id="KW-1003">Cell membrane</keyword>
<keyword evidence="4 16" id="KW-0410">Iron transport</keyword>
<name>A0A1M6DJW7_MALRU</name>
<evidence type="ECO:0000256" key="2">
    <source>
        <dbReference type="ARBA" id="ARBA00022448"/>
    </source>
</evidence>
<feature type="transmembrane region" description="Helical" evidence="16">
    <location>
        <begin position="389"/>
        <end position="410"/>
    </location>
</feature>
<keyword evidence="12 16" id="KW-0472">Membrane</keyword>
<evidence type="ECO:0000256" key="7">
    <source>
        <dbReference type="ARBA" id="ARBA00022741"/>
    </source>
</evidence>
<feature type="binding site" evidence="14">
    <location>
        <begin position="35"/>
        <end position="39"/>
    </location>
    <ligand>
        <name>GTP</name>
        <dbReference type="ChEBI" id="CHEBI:37565"/>
        <label>2</label>
    </ligand>
</feature>
<evidence type="ECO:0000313" key="19">
    <source>
        <dbReference type="Proteomes" id="UP000184171"/>
    </source>
</evidence>
<feature type="transmembrane region" description="Helical" evidence="16">
    <location>
        <begin position="703"/>
        <end position="725"/>
    </location>
</feature>
<evidence type="ECO:0000256" key="16">
    <source>
        <dbReference type="RuleBase" id="RU362098"/>
    </source>
</evidence>
<keyword evidence="15" id="KW-0479">Metal-binding</keyword>
<keyword evidence="15" id="KW-0460">Magnesium</keyword>
<dbReference type="Pfam" id="PF07664">
    <property type="entry name" value="FeoB_C"/>
    <property type="match status" value="1"/>
</dbReference>
<dbReference type="NCBIfam" id="TIGR00437">
    <property type="entry name" value="feoB"/>
    <property type="match status" value="1"/>
</dbReference>
<evidence type="ECO:0000256" key="6">
    <source>
        <dbReference type="ARBA" id="ARBA00022692"/>
    </source>
</evidence>
<dbReference type="CDD" id="cd01879">
    <property type="entry name" value="FeoB"/>
    <property type="match status" value="1"/>
</dbReference>
<dbReference type="PROSITE" id="PS51711">
    <property type="entry name" value="G_FEOB"/>
    <property type="match status" value="1"/>
</dbReference>
<evidence type="ECO:0000256" key="12">
    <source>
        <dbReference type="ARBA" id="ARBA00023136"/>
    </source>
</evidence>
<evidence type="ECO:0000259" key="17">
    <source>
        <dbReference type="PROSITE" id="PS51711"/>
    </source>
</evidence>
<evidence type="ECO:0000256" key="1">
    <source>
        <dbReference type="ARBA" id="ARBA00004429"/>
    </source>
</evidence>
<dbReference type="Gene3D" id="1.10.287.1770">
    <property type="match status" value="1"/>
</dbReference>
<feature type="binding site" evidence="14">
    <location>
        <begin position="56"/>
        <end position="59"/>
    </location>
    <ligand>
        <name>GTP</name>
        <dbReference type="ChEBI" id="CHEBI:37565"/>
        <label>3</label>
    </ligand>
</feature>
<dbReference type="FunFam" id="3.40.50.300:FF:000426">
    <property type="entry name" value="Ferrous iron transport protein B"/>
    <property type="match status" value="1"/>
</dbReference>
<dbReference type="InterPro" id="IPR003373">
    <property type="entry name" value="Fe2_transport_prot-B"/>
</dbReference>
<dbReference type="GO" id="GO:0005886">
    <property type="term" value="C:plasma membrane"/>
    <property type="evidence" value="ECO:0007669"/>
    <property type="project" value="UniProtKB-SubCell"/>
</dbReference>
<keyword evidence="7 14" id="KW-0547">Nucleotide-binding</keyword>
<evidence type="ECO:0000256" key="4">
    <source>
        <dbReference type="ARBA" id="ARBA00022496"/>
    </source>
</evidence>
<evidence type="ECO:0000256" key="9">
    <source>
        <dbReference type="ARBA" id="ARBA00023004"/>
    </source>
</evidence>
<feature type="transmembrane region" description="Helical" evidence="16">
    <location>
        <begin position="280"/>
        <end position="298"/>
    </location>
</feature>
<accession>A0A1M6DJW7</accession>
<keyword evidence="9 16" id="KW-0408">Iron</keyword>
<dbReference type="NCBIfam" id="NF007105">
    <property type="entry name" value="PRK09554.1"/>
    <property type="match status" value="1"/>
</dbReference>
<feature type="transmembrane region" description="Helical" evidence="16">
    <location>
        <begin position="336"/>
        <end position="369"/>
    </location>
</feature>
<dbReference type="STRING" id="1122189.SAMN02745165_00708"/>
<evidence type="ECO:0000256" key="11">
    <source>
        <dbReference type="ARBA" id="ARBA00023134"/>
    </source>
</evidence>
<dbReference type="Proteomes" id="UP000184171">
    <property type="component" value="Unassembled WGS sequence"/>
</dbReference>
<dbReference type="InterPro" id="IPR050860">
    <property type="entry name" value="FeoB_GTPase"/>
</dbReference>